<dbReference type="Pfam" id="PF03372">
    <property type="entry name" value="Exo_endo_phos"/>
    <property type="match status" value="1"/>
</dbReference>
<dbReference type="Gene3D" id="3.60.10.10">
    <property type="entry name" value="Endonuclease/exonuclease/phosphatase"/>
    <property type="match status" value="1"/>
</dbReference>
<sequence length="1069" mass="119877">MPSLCVCTIASYSYDLALKQTETGDDYGPPPPLFEPYIPVYLCQHSYTTSWKKRPRKRGKRAGTLIKVRALLRASHGTTGPAECIFRSILLVPGAPTTLDPPLSAFYFPKRPRTSGCGVDHRNLRTLNRTGTSDVRIYTVQMALLNVRSLANKTFVLNDFLKSQQLDFLFLTETWLQPGESVAFSELVPPNFSFFSLPRPSGTGGGLATVFNARFHCHQTLQHDSFSSFELQLFELHLNSAAPLLCALLYRPPKCNKDFIKEFSGFMAGIVLNFDSFLILGDFNIHVCCDSKPLVKDFLNIIDSFNLTQWVTGPTHEKGHTLDLVLSHGLDVCITEISELRISYHLPVLFTLTLRCSVDKPYAPARKKRALNALTAPAFSAAFMDSGIMNSNCKSVEDLSDILHSTCTDILDFIALLRTVRAKHLSEPWLNEHTRSLRRDYRRAERRWKKDRLHVSLQILRTRLSAYQEAVKTAKTKFVSNLVSVNSHRPQVLFNVLNRFLSSCDNAGVISSPSMCDDFLAFFNDKILLIRALVSSSAASDPSLSPVCSAVFEQFDPVSLNDLTAVVSNLRSSHCPSDCLPPSLLKSTFNTVGPFILRLINTSLATGCVPSCFKQAIVQPVLKKQNLDPTVLSNYRPISKLPFLSKVLEKVVYLQLQAHLDFNMISEKFQSGFKSLHSTETALLRIFNDILLTLDSGSPAALLLLDLSAAFDTVDHDILLSRLEFHAGLKGSALQWFRSYLSERSFHVNMGPHNSKIAPLKYGVPQGSILGPALFALYLLPLGSIFLRYSISFHCFADDLQIYLPLKAGSDHPQLLLRCLDDVKQWLSLNFLKLNENKTEVVIFGNFNHIDSTLGALSSYCKTHVKNLGVYIDGSFKLNKQVSAVVQSCFFQLRQLAKVKPYLPGNVFERVIHLFLTCRLDYCNSLYYGLDQATIHRLQMVQNAAVRLLTGTKRREHITPVLASLHWLPVSYRIQFKVLLFVFKSLNARAPPYLSELLSASPGKTMRSSSKLMLSIPRTYLKSRGDRSFSVAGPRLLNSLPLNIRSAQTLEQFKSLLKTHFYALAFDTL</sequence>
<dbReference type="InParanoid" id="A0A669F2I6"/>
<name>A0A669F2I6_ORENI</name>
<dbReference type="Proteomes" id="UP000005207">
    <property type="component" value="Linkage group LG14"/>
</dbReference>
<organism evidence="2 3">
    <name type="scientific">Oreochromis niloticus</name>
    <name type="common">Nile tilapia</name>
    <name type="synonym">Tilapia nilotica</name>
    <dbReference type="NCBI Taxonomy" id="8128"/>
    <lineage>
        <taxon>Eukaryota</taxon>
        <taxon>Metazoa</taxon>
        <taxon>Chordata</taxon>
        <taxon>Craniata</taxon>
        <taxon>Vertebrata</taxon>
        <taxon>Euteleostomi</taxon>
        <taxon>Actinopterygii</taxon>
        <taxon>Neopterygii</taxon>
        <taxon>Teleostei</taxon>
        <taxon>Neoteleostei</taxon>
        <taxon>Acanthomorphata</taxon>
        <taxon>Ovalentaria</taxon>
        <taxon>Cichlomorphae</taxon>
        <taxon>Cichliformes</taxon>
        <taxon>Cichlidae</taxon>
        <taxon>African cichlids</taxon>
        <taxon>Pseudocrenilabrinae</taxon>
        <taxon>Oreochromini</taxon>
        <taxon>Oreochromis</taxon>
    </lineage>
</organism>
<protein>
    <recommendedName>
        <fullName evidence="1">Reverse transcriptase domain-containing protein</fullName>
    </recommendedName>
</protein>
<reference evidence="2" key="3">
    <citation type="submission" date="2025-09" db="UniProtKB">
        <authorList>
            <consortium name="Ensembl"/>
        </authorList>
    </citation>
    <scope>IDENTIFICATION</scope>
</reference>
<proteinExistence type="predicted"/>
<dbReference type="Ensembl" id="ENSONIT00000036839.1">
    <property type="protein sequence ID" value="ENSONIP00000077258.1"/>
    <property type="gene ID" value="ENSONIG00000035928.1"/>
</dbReference>
<dbReference type="InterPro" id="IPR043502">
    <property type="entry name" value="DNA/RNA_pol_sf"/>
</dbReference>
<dbReference type="PANTHER" id="PTHR33332">
    <property type="entry name" value="REVERSE TRANSCRIPTASE DOMAIN-CONTAINING PROTEIN"/>
    <property type="match status" value="1"/>
</dbReference>
<feature type="domain" description="Reverse transcriptase" evidence="1">
    <location>
        <begin position="602"/>
        <end position="872"/>
    </location>
</feature>
<dbReference type="SUPFAM" id="SSF56672">
    <property type="entry name" value="DNA/RNA polymerases"/>
    <property type="match status" value="1"/>
</dbReference>
<accession>A0A669F2I6</accession>
<evidence type="ECO:0000259" key="1">
    <source>
        <dbReference type="PROSITE" id="PS50878"/>
    </source>
</evidence>
<dbReference type="InterPro" id="IPR005135">
    <property type="entry name" value="Endo/exonuclease/phosphatase"/>
</dbReference>
<dbReference type="CDD" id="cd01650">
    <property type="entry name" value="RT_nLTR_like"/>
    <property type="match status" value="1"/>
</dbReference>
<dbReference type="InterPro" id="IPR000477">
    <property type="entry name" value="RT_dom"/>
</dbReference>
<keyword evidence="3" id="KW-1185">Reference proteome</keyword>
<dbReference type="SUPFAM" id="SSF56219">
    <property type="entry name" value="DNase I-like"/>
    <property type="match status" value="1"/>
</dbReference>
<dbReference type="AlphaFoldDB" id="A0A669F2I6"/>
<dbReference type="Pfam" id="PF00078">
    <property type="entry name" value="RVT_1"/>
    <property type="match status" value="1"/>
</dbReference>
<reference evidence="3" key="1">
    <citation type="submission" date="2012-01" db="EMBL/GenBank/DDBJ databases">
        <title>The Genome Sequence of Oreochromis niloticus (Nile Tilapia).</title>
        <authorList>
            <consortium name="Broad Institute Genome Assembly Team"/>
            <consortium name="Broad Institute Sequencing Platform"/>
            <person name="Di Palma F."/>
            <person name="Johnson J."/>
            <person name="Lander E.S."/>
            <person name="Lindblad-Toh K."/>
        </authorList>
    </citation>
    <scope>NUCLEOTIDE SEQUENCE [LARGE SCALE GENOMIC DNA]</scope>
</reference>
<reference evidence="2" key="2">
    <citation type="submission" date="2025-08" db="UniProtKB">
        <authorList>
            <consortium name="Ensembl"/>
        </authorList>
    </citation>
    <scope>IDENTIFICATION</scope>
</reference>
<dbReference type="GO" id="GO:0003824">
    <property type="term" value="F:catalytic activity"/>
    <property type="evidence" value="ECO:0007669"/>
    <property type="project" value="InterPro"/>
</dbReference>
<dbReference type="PROSITE" id="PS50878">
    <property type="entry name" value="RT_POL"/>
    <property type="match status" value="1"/>
</dbReference>
<dbReference type="GeneTree" id="ENSGT01150000286909"/>
<evidence type="ECO:0000313" key="3">
    <source>
        <dbReference type="Proteomes" id="UP000005207"/>
    </source>
</evidence>
<dbReference type="InterPro" id="IPR036691">
    <property type="entry name" value="Endo/exonu/phosph_ase_sf"/>
</dbReference>
<evidence type="ECO:0000313" key="2">
    <source>
        <dbReference type="Ensembl" id="ENSONIP00000077258.1"/>
    </source>
</evidence>